<dbReference type="EMBL" id="CABVLI010000014">
    <property type="protein sequence ID" value="VVS98033.1"/>
    <property type="molecule type" value="Genomic_DNA"/>
</dbReference>
<dbReference type="Proteomes" id="UP000326857">
    <property type="component" value="Unassembled WGS sequence"/>
</dbReference>
<evidence type="ECO:0000313" key="1">
    <source>
        <dbReference type="EMBL" id="VVS98033.1"/>
    </source>
</evidence>
<evidence type="ECO:0000313" key="2">
    <source>
        <dbReference type="Proteomes" id="UP000326857"/>
    </source>
</evidence>
<sequence length="371" mass="39896">MARRCSAPRSCSSLEAVERRPRSAWGLRTAQICVPQMSVKQTKSLITPQQAAVHALFVETGSMSDVARTLRLSQIRVREALVQYQRNVMRSLGIAPPPLREMLRGDVVTRFGVSRAEVGGRPAKHLQSDPMISGHVREIDGRAEVQRRRPAQPISRSRRLIVTAAETGGRVHVGFWNNLQAFAARTGAELAVFRVGEVGLIADDQSGLRRHLREGPINLAGVVDVAGDLRLAPNASRPLAGLERRRAAGWTVVPHPTVQLETLSRVRAEGLKVHLTSGAVTLPKNRSASLTRSEVGAVIVDVAGDGHAHCRHLLAPADGTGDFQDLKLRVSGGSVSGGCRVEALTFGDIHHAHLDVEVAKATWGGGRSPSG</sequence>
<gene>
    <name evidence="1" type="ORF">SPHINGO391_210033</name>
</gene>
<organism evidence="1 2">
    <name type="scientific">Sphingomonas aurantiaca</name>
    <dbReference type="NCBI Taxonomy" id="185949"/>
    <lineage>
        <taxon>Bacteria</taxon>
        <taxon>Pseudomonadati</taxon>
        <taxon>Pseudomonadota</taxon>
        <taxon>Alphaproteobacteria</taxon>
        <taxon>Sphingomonadales</taxon>
        <taxon>Sphingomonadaceae</taxon>
        <taxon>Sphingomonas</taxon>
    </lineage>
</organism>
<proteinExistence type="predicted"/>
<accession>A0A5E7XY21</accession>
<reference evidence="1 2" key="1">
    <citation type="submission" date="2019-09" db="EMBL/GenBank/DDBJ databases">
        <authorList>
            <person name="Dittami M. S."/>
        </authorList>
    </citation>
    <scope>NUCLEOTIDE SEQUENCE [LARGE SCALE GENOMIC DNA]</scope>
    <source>
        <strain evidence="1">SPHINGO391</strain>
    </source>
</reference>
<dbReference type="AlphaFoldDB" id="A0A5E7XY21"/>
<protein>
    <submittedName>
        <fullName evidence="1">Uncharacterized protein</fullName>
    </submittedName>
</protein>
<name>A0A5E7XY21_9SPHN</name>